<evidence type="ECO:0000313" key="2">
    <source>
        <dbReference type="EMBL" id="RAL00170.1"/>
    </source>
</evidence>
<dbReference type="Pfam" id="PF23948">
    <property type="entry name" value="ARM_5"/>
    <property type="match status" value="1"/>
</dbReference>
<organism evidence="2 3">
    <name type="scientific">Aspergillus ibericus CBS 121593</name>
    <dbReference type="NCBI Taxonomy" id="1448316"/>
    <lineage>
        <taxon>Eukaryota</taxon>
        <taxon>Fungi</taxon>
        <taxon>Dikarya</taxon>
        <taxon>Ascomycota</taxon>
        <taxon>Pezizomycotina</taxon>
        <taxon>Eurotiomycetes</taxon>
        <taxon>Eurotiomycetidae</taxon>
        <taxon>Eurotiales</taxon>
        <taxon>Aspergillaceae</taxon>
        <taxon>Aspergillus</taxon>
        <taxon>Aspergillus subgen. Circumdati</taxon>
    </lineage>
</organism>
<accession>A0A395GXT9</accession>
<dbReference type="STRING" id="1448316.A0A395GXT9"/>
<dbReference type="Proteomes" id="UP000249402">
    <property type="component" value="Unassembled WGS sequence"/>
</dbReference>
<dbReference type="VEuPathDB" id="FungiDB:BO80DRAFT_502788"/>
<dbReference type="GeneID" id="37229207"/>
<keyword evidence="3" id="KW-1185">Reference proteome</keyword>
<dbReference type="AlphaFoldDB" id="A0A395GXT9"/>
<dbReference type="EMBL" id="KZ824442">
    <property type="protein sequence ID" value="RAL00170.1"/>
    <property type="molecule type" value="Genomic_DNA"/>
</dbReference>
<evidence type="ECO:0000313" key="3">
    <source>
        <dbReference type="Proteomes" id="UP000249402"/>
    </source>
</evidence>
<sequence length="255" mass="28222">MPEPYHPSRPTTTDDLVDRLKKTPSTKEREALEALVSRMVELFKDHQKDSFIIEASVISDVASKQDCHDLVYAFSRAIITGTADGNVVNATLLMSFASCLGHMKFKIPKEIAQFASLLRSLSKQLTITTNSGQPQDRYNLLCTIGNVLDAMVDMKFSGIDREELHKPLLDNLHALGKSDEPRTSQAARYAHQALLKVPDNESPSGAFCRYSWTIINATTKVASTTSLIDLGVFLEATADHRPVLNFLKKIGNMAN</sequence>
<dbReference type="InterPro" id="IPR056251">
    <property type="entry name" value="Arm_rpt_dom"/>
</dbReference>
<gene>
    <name evidence="2" type="ORF">BO80DRAFT_502788</name>
</gene>
<protein>
    <recommendedName>
        <fullName evidence="1">Arm-like repeat domain-containing protein</fullName>
    </recommendedName>
</protein>
<proteinExistence type="predicted"/>
<dbReference type="OrthoDB" id="427518at2759"/>
<reference evidence="2 3" key="1">
    <citation type="submission" date="2018-02" db="EMBL/GenBank/DDBJ databases">
        <title>The genomes of Aspergillus section Nigri reveals drivers in fungal speciation.</title>
        <authorList>
            <consortium name="DOE Joint Genome Institute"/>
            <person name="Vesth T.C."/>
            <person name="Nybo J."/>
            <person name="Theobald S."/>
            <person name="Brandl J."/>
            <person name="Frisvad J.C."/>
            <person name="Nielsen K.F."/>
            <person name="Lyhne E.K."/>
            <person name="Kogle M.E."/>
            <person name="Kuo A."/>
            <person name="Riley R."/>
            <person name="Clum A."/>
            <person name="Nolan M."/>
            <person name="Lipzen A."/>
            <person name="Salamov A."/>
            <person name="Henrissat B."/>
            <person name="Wiebenga A."/>
            <person name="De vries R.P."/>
            <person name="Grigoriev I.V."/>
            <person name="Mortensen U.H."/>
            <person name="Andersen M.R."/>
            <person name="Baker S.E."/>
        </authorList>
    </citation>
    <scope>NUCLEOTIDE SEQUENCE [LARGE SCALE GENOMIC DNA]</scope>
    <source>
        <strain evidence="2 3">CBS 121593</strain>
    </source>
</reference>
<feature type="domain" description="Arm-like repeat" evidence="1">
    <location>
        <begin position="7"/>
        <end position="253"/>
    </location>
</feature>
<dbReference type="RefSeq" id="XP_025574497.1">
    <property type="nucleotide sequence ID" value="XM_025724342.1"/>
</dbReference>
<evidence type="ECO:0000259" key="1">
    <source>
        <dbReference type="Pfam" id="PF23948"/>
    </source>
</evidence>
<name>A0A395GXT9_9EURO</name>